<feature type="transmembrane region" description="Helical" evidence="5">
    <location>
        <begin position="147"/>
        <end position="168"/>
    </location>
</feature>
<dbReference type="AlphaFoldDB" id="A0A6J8ERR5"/>
<feature type="transmembrane region" description="Helical" evidence="5">
    <location>
        <begin position="21"/>
        <end position="40"/>
    </location>
</feature>
<evidence type="ECO:0000259" key="6">
    <source>
        <dbReference type="PROSITE" id="PS50262"/>
    </source>
</evidence>
<evidence type="ECO:0000313" key="8">
    <source>
        <dbReference type="Proteomes" id="UP000507470"/>
    </source>
</evidence>
<evidence type="ECO:0000256" key="3">
    <source>
        <dbReference type="ARBA" id="ARBA00022989"/>
    </source>
</evidence>
<comment type="subcellular location">
    <subcellularLocation>
        <location evidence="1">Membrane</location>
    </subcellularLocation>
</comment>
<dbReference type="GO" id="GO:0016020">
    <property type="term" value="C:membrane"/>
    <property type="evidence" value="ECO:0007669"/>
    <property type="project" value="UniProtKB-SubCell"/>
</dbReference>
<dbReference type="OrthoDB" id="6174821at2759"/>
<reference evidence="7 8" key="1">
    <citation type="submission" date="2020-06" db="EMBL/GenBank/DDBJ databases">
        <authorList>
            <person name="Li R."/>
            <person name="Bekaert M."/>
        </authorList>
    </citation>
    <scope>NUCLEOTIDE SEQUENCE [LARGE SCALE GENOMIC DNA]</scope>
    <source>
        <strain evidence="8">wild</strain>
    </source>
</reference>
<organism evidence="7 8">
    <name type="scientific">Mytilus coruscus</name>
    <name type="common">Sea mussel</name>
    <dbReference type="NCBI Taxonomy" id="42192"/>
    <lineage>
        <taxon>Eukaryota</taxon>
        <taxon>Metazoa</taxon>
        <taxon>Spiralia</taxon>
        <taxon>Lophotrochozoa</taxon>
        <taxon>Mollusca</taxon>
        <taxon>Bivalvia</taxon>
        <taxon>Autobranchia</taxon>
        <taxon>Pteriomorphia</taxon>
        <taxon>Mytilida</taxon>
        <taxon>Mytiloidea</taxon>
        <taxon>Mytilidae</taxon>
        <taxon>Mytilinae</taxon>
        <taxon>Mytilus</taxon>
    </lineage>
</organism>
<name>A0A6J8ERR5_MYTCO</name>
<sequence>MAESSCNQISTLIPEISILKIELALTLEILLVNVCILYVFTRKENLSHVTVLLSCLAVTDSLTAVSTAIIDFCGYNVFHNDTNIIVKSAYLSDTVLIWNRKYPGCVVFHVLDDIAYAFHMTSILITTLLCIQKALAILSPMLAQTYLTVKTSLIASTVALCCSLSLFLPTTITTSLEMFNVSNGTCCYSDQRVSKVLNIFRIESWLNESSIDSPSKFVRMPHAFG</sequence>
<dbReference type="EMBL" id="CACVKT020009759">
    <property type="protein sequence ID" value="CAC5423309.1"/>
    <property type="molecule type" value="Genomic_DNA"/>
</dbReference>
<proteinExistence type="predicted"/>
<keyword evidence="2 5" id="KW-0812">Transmembrane</keyword>
<evidence type="ECO:0000256" key="5">
    <source>
        <dbReference type="SAM" id="Phobius"/>
    </source>
</evidence>
<protein>
    <recommendedName>
        <fullName evidence="6">G-protein coupled receptors family 1 profile domain-containing protein</fullName>
    </recommendedName>
</protein>
<evidence type="ECO:0000256" key="1">
    <source>
        <dbReference type="ARBA" id="ARBA00004370"/>
    </source>
</evidence>
<keyword evidence="4 5" id="KW-0472">Membrane</keyword>
<dbReference type="SUPFAM" id="SSF81321">
    <property type="entry name" value="Family A G protein-coupled receptor-like"/>
    <property type="match status" value="1"/>
</dbReference>
<dbReference type="PROSITE" id="PS50262">
    <property type="entry name" value="G_PROTEIN_RECEP_F1_2"/>
    <property type="match status" value="1"/>
</dbReference>
<evidence type="ECO:0000313" key="7">
    <source>
        <dbReference type="EMBL" id="CAC5423309.1"/>
    </source>
</evidence>
<keyword evidence="8" id="KW-1185">Reference proteome</keyword>
<evidence type="ECO:0000256" key="2">
    <source>
        <dbReference type="ARBA" id="ARBA00022692"/>
    </source>
</evidence>
<feature type="transmembrane region" description="Helical" evidence="5">
    <location>
        <begin position="116"/>
        <end position="135"/>
    </location>
</feature>
<dbReference type="InterPro" id="IPR017452">
    <property type="entry name" value="GPCR_Rhodpsn_7TM"/>
</dbReference>
<gene>
    <name evidence="7" type="ORF">MCOR_55288</name>
</gene>
<dbReference type="Proteomes" id="UP000507470">
    <property type="component" value="Unassembled WGS sequence"/>
</dbReference>
<keyword evidence="3 5" id="KW-1133">Transmembrane helix</keyword>
<evidence type="ECO:0000256" key="4">
    <source>
        <dbReference type="ARBA" id="ARBA00023136"/>
    </source>
</evidence>
<accession>A0A6J8ERR5</accession>
<feature type="domain" description="G-protein coupled receptors family 1 profile" evidence="6">
    <location>
        <begin position="32"/>
        <end position="225"/>
    </location>
</feature>
<dbReference type="Gene3D" id="1.20.1070.10">
    <property type="entry name" value="Rhodopsin 7-helix transmembrane proteins"/>
    <property type="match status" value="1"/>
</dbReference>